<evidence type="ECO:0000313" key="3">
    <source>
        <dbReference type="Proteomes" id="UP001174136"/>
    </source>
</evidence>
<evidence type="ECO:0000313" key="2">
    <source>
        <dbReference type="EMBL" id="KAK0145917.1"/>
    </source>
</evidence>
<protein>
    <submittedName>
        <fullName evidence="2">Uncharacterized protein</fullName>
    </submittedName>
</protein>
<reference evidence="2" key="1">
    <citation type="journal article" date="2023" name="Front. Mar. Sci.">
        <title>A new Merluccius polli reference genome to investigate the effects of global change in West African waters.</title>
        <authorList>
            <person name="Mateo J.L."/>
            <person name="Blanco-Fernandez C."/>
            <person name="Garcia-Vazquez E."/>
            <person name="Machado-Schiaffino G."/>
        </authorList>
    </citation>
    <scope>NUCLEOTIDE SEQUENCE</scope>
    <source>
        <strain evidence="2">C29</strain>
        <tissue evidence="2">Fin</tissue>
    </source>
</reference>
<sequence>MDVLWEILVLLQANLLVRISVVAHFGEYLGLEAGPLVNQYLFCYPHPAEEQEQLPDRGKGRRSAECGPRKSILEELALVLPGSKLSETAFPGLRKEALCILTMFGSTDSCEAALPTMNIIKTQYRSRLTMSSYTCA</sequence>
<organism evidence="2 3">
    <name type="scientific">Merluccius polli</name>
    <name type="common">Benguela hake</name>
    <name type="synonym">Merluccius cadenati</name>
    <dbReference type="NCBI Taxonomy" id="89951"/>
    <lineage>
        <taxon>Eukaryota</taxon>
        <taxon>Metazoa</taxon>
        <taxon>Chordata</taxon>
        <taxon>Craniata</taxon>
        <taxon>Vertebrata</taxon>
        <taxon>Euteleostomi</taxon>
        <taxon>Actinopterygii</taxon>
        <taxon>Neopterygii</taxon>
        <taxon>Teleostei</taxon>
        <taxon>Neoteleostei</taxon>
        <taxon>Acanthomorphata</taxon>
        <taxon>Zeiogadaria</taxon>
        <taxon>Gadariae</taxon>
        <taxon>Gadiformes</taxon>
        <taxon>Gadoidei</taxon>
        <taxon>Merlucciidae</taxon>
        <taxon>Merluccius</taxon>
    </lineage>
</organism>
<accession>A0AA47MSR5</accession>
<feature type="chain" id="PRO_5041317264" evidence="1">
    <location>
        <begin position="20"/>
        <end position="136"/>
    </location>
</feature>
<gene>
    <name evidence="2" type="ORF">N1851_015153</name>
</gene>
<name>A0AA47MSR5_MERPO</name>
<evidence type="ECO:0000256" key="1">
    <source>
        <dbReference type="SAM" id="SignalP"/>
    </source>
</evidence>
<comment type="caution">
    <text evidence="2">The sequence shown here is derived from an EMBL/GenBank/DDBJ whole genome shotgun (WGS) entry which is preliminary data.</text>
</comment>
<dbReference type="Proteomes" id="UP001174136">
    <property type="component" value="Unassembled WGS sequence"/>
</dbReference>
<proteinExistence type="predicted"/>
<dbReference type="AlphaFoldDB" id="A0AA47MSR5"/>
<keyword evidence="1" id="KW-0732">Signal</keyword>
<dbReference type="EMBL" id="JAOPHQ010002684">
    <property type="protein sequence ID" value="KAK0145917.1"/>
    <property type="molecule type" value="Genomic_DNA"/>
</dbReference>
<keyword evidence="3" id="KW-1185">Reference proteome</keyword>
<feature type="signal peptide" evidence="1">
    <location>
        <begin position="1"/>
        <end position="19"/>
    </location>
</feature>